<dbReference type="GO" id="GO:0005634">
    <property type="term" value="C:nucleus"/>
    <property type="evidence" value="ECO:0007669"/>
    <property type="project" value="UniProtKB-SubCell"/>
</dbReference>
<dbReference type="PROSITE" id="PS00658">
    <property type="entry name" value="FORK_HEAD_2"/>
    <property type="match status" value="1"/>
</dbReference>
<dbReference type="AlphaFoldDB" id="A0A7K7Z8G3"/>
<dbReference type="CDD" id="cd20023">
    <property type="entry name" value="FH_FOXJ1"/>
    <property type="match status" value="1"/>
</dbReference>
<dbReference type="InterPro" id="IPR047512">
    <property type="entry name" value="FH_FOXJ1"/>
</dbReference>
<feature type="DNA-binding region" description="Fork-head" evidence="9">
    <location>
        <begin position="61"/>
        <end position="156"/>
    </location>
</feature>
<dbReference type="InterPro" id="IPR036390">
    <property type="entry name" value="WH_DNA-bd_sf"/>
</dbReference>
<protein>
    <submittedName>
        <fullName evidence="12">FOXJ1 protein</fullName>
    </submittedName>
</protein>
<dbReference type="PANTHER" id="PTHR46805">
    <property type="entry name" value="FORKHEAD BOX PROTEIN J1"/>
    <property type="match status" value="1"/>
</dbReference>
<evidence type="ECO:0000313" key="13">
    <source>
        <dbReference type="Proteomes" id="UP000538725"/>
    </source>
</evidence>
<dbReference type="Pfam" id="PF00250">
    <property type="entry name" value="Forkhead"/>
    <property type="match status" value="1"/>
</dbReference>
<comment type="subcellular location">
    <subcellularLocation>
        <location evidence="1 9">Nucleus</location>
    </subcellularLocation>
</comment>
<keyword evidence="5" id="KW-0010">Activator</keyword>
<name>A0A7K7Z8G3_9PASE</name>
<dbReference type="PRINTS" id="PR00053">
    <property type="entry name" value="FORKHEAD"/>
</dbReference>
<feature type="non-terminal residue" evidence="12">
    <location>
        <position position="1"/>
    </location>
</feature>
<evidence type="ECO:0000256" key="7">
    <source>
        <dbReference type="ARBA" id="ARBA00023242"/>
    </source>
</evidence>
<feature type="region of interest" description="Disordered" evidence="10">
    <location>
        <begin position="209"/>
        <end position="321"/>
    </location>
</feature>
<feature type="compositionally biased region" description="Polar residues" evidence="10">
    <location>
        <begin position="209"/>
        <end position="223"/>
    </location>
</feature>
<evidence type="ECO:0000256" key="4">
    <source>
        <dbReference type="ARBA" id="ARBA00023125"/>
    </source>
</evidence>
<evidence type="ECO:0000256" key="8">
    <source>
        <dbReference type="ARBA" id="ARBA00034770"/>
    </source>
</evidence>
<evidence type="ECO:0000259" key="11">
    <source>
        <dbReference type="PROSITE" id="PS50039"/>
    </source>
</evidence>
<gene>
    <name evidence="12" type="primary">Foxj1_0</name>
    <name evidence="12" type="ORF">MELVER_R04269</name>
</gene>
<comment type="caution">
    <text evidence="12">The sequence shown here is derived from an EMBL/GenBank/DDBJ whole genome shotgun (WGS) entry which is preliminary data.</text>
</comment>
<dbReference type="InterPro" id="IPR036388">
    <property type="entry name" value="WH-like_DNA-bd_sf"/>
</dbReference>
<keyword evidence="7 9" id="KW-0539">Nucleus</keyword>
<keyword evidence="4 9" id="KW-0238">DNA-binding</keyword>
<proteinExistence type="inferred from homology"/>
<reference evidence="12 13" key="1">
    <citation type="submission" date="2019-09" db="EMBL/GenBank/DDBJ databases">
        <title>Bird 10,000 Genomes (B10K) Project - Family phase.</title>
        <authorList>
            <person name="Zhang G."/>
        </authorList>
    </citation>
    <scope>NUCLEOTIDE SEQUENCE [LARGE SCALE GENOMIC DNA]</scope>
    <source>
        <strain evidence="12">B10K-DU-029-37</strain>
        <tissue evidence="12">Liver</tissue>
    </source>
</reference>
<keyword evidence="6" id="KW-0804">Transcription</keyword>
<dbReference type="SMART" id="SM00339">
    <property type="entry name" value="FH"/>
    <property type="match status" value="1"/>
</dbReference>
<dbReference type="InterPro" id="IPR018122">
    <property type="entry name" value="TF_fork_head_CS_1"/>
</dbReference>
<dbReference type="GO" id="GO:0000981">
    <property type="term" value="F:DNA-binding transcription factor activity, RNA polymerase II-specific"/>
    <property type="evidence" value="ECO:0007669"/>
    <property type="project" value="TreeGrafter"/>
</dbReference>
<accession>A0A7K7Z8G3</accession>
<dbReference type="InterPro" id="IPR030456">
    <property type="entry name" value="TF_fork_head_CS_2"/>
</dbReference>
<dbReference type="SUPFAM" id="SSF46785">
    <property type="entry name" value="Winged helix' DNA-binding domain"/>
    <property type="match status" value="1"/>
</dbReference>
<dbReference type="Gene3D" id="1.10.10.10">
    <property type="entry name" value="Winged helix-like DNA-binding domain superfamily/Winged helix DNA-binding domain"/>
    <property type="match status" value="1"/>
</dbReference>
<evidence type="ECO:0000256" key="6">
    <source>
        <dbReference type="ARBA" id="ARBA00023163"/>
    </source>
</evidence>
<evidence type="ECO:0000256" key="1">
    <source>
        <dbReference type="ARBA" id="ARBA00004123"/>
    </source>
</evidence>
<dbReference type="InterPro" id="IPR001766">
    <property type="entry name" value="Fork_head_dom"/>
</dbReference>
<dbReference type="InterPro" id="IPR047513">
    <property type="entry name" value="FOXJ1"/>
</dbReference>
<evidence type="ECO:0000256" key="5">
    <source>
        <dbReference type="ARBA" id="ARBA00023159"/>
    </source>
</evidence>
<keyword evidence="2" id="KW-0970">Cilium biogenesis/degradation</keyword>
<dbReference type="PROSITE" id="PS00657">
    <property type="entry name" value="FORK_HEAD_1"/>
    <property type="match status" value="1"/>
</dbReference>
<dbReference type="Proteomes" id="UP000538725">
    <property type="component" value="Unassembled WGS sequence"/>
</dbReference>
<feature type="compositionally biased region" description="Basic residues" evidence="10">
    <location>
        <begin position="294"/>
        <end position="303"/>
    </location>
</feature>
<dbReference type="GO" id="GO:0000978">
    <property type="term" value="F:RNA polymerase II cis-regulatory region sequence-specific DNA binding"/>
    <property type="evidence" value="ECO:0007669"/>
    <property type="project" value="TreeGrafter"/>
</dbReference>
<evidence type="ECO:0000256" key="9">
    <source>
        <dbReference type="PROSITE-ProRule" id="PRU00089"/>
    </source>
</evidence>
<feature type="region of interest" description="Disordered" evidence="10">
    <location>
        <begin position="342"/>
        <end position="364"/>
    </location>
</feature>
<evidence type="ECO:0000256" key="3">
    <source>
        <dbReference type="ARBA" id="ARBA00023015"/>
    </source>
</evidence>
<sequence>FQCPGFPLTAEELCGYIDIPRTPASSSTACTRAGTVTLPQAAARPPPPSGDIDYKSNAHVKPPYSYATLICMAMEASKKPKLTLAAICKWISDNFCYFRRADPSWQSSIRHNLCINKRFIKVPREKGEPGRGAFWKLHPQYAASLKDSTFKGRRTPPEHIPAASSRRAQREARRVLSPATFARSSQSSLEVGAELQRLLREFEEFESSHNWNPAENHGGQQRKQPWPTPPAEASWLPSSASGSPEEPGELTELKGSADWEALLNTPPEQGDSSALGHLQLPPSTQPGAFPLRPTRPRGQRLRWPRGQQRVLPKASPTKPGLDETLMATAFLEAAWHEETRENLSKGIPAEQGAENIQASFPEGDIMDWDSLAQL</sequence>
<dbReference type="PROSITE" id="PS50039">
    <property type="entry name" value="FORK_HEAD_3"/>
    <property type="match status" value="1"/>
</dbReference>
<evidence type="ECO:0000256" key="2">
    <source>
        <dbReference type="ARBA" id="ARBA00022794"/>
    </source>
</evidence>
<comment type="similarity">
    <text evidence="8">Belongs to the FOXJ1 family.</text>
</comment>
<evidence type="ECO:0000256" key="10">
    <source>
        <dbReference type="SAM" id="MobiDB-lite"/>
    </source>
</evidence>
<feature type="domain" description="Fork-head" evidence="11">
    <location>
        <begin position="61"/>
        <end position="156"/>
    </location>
</feature>
<feature type="non-terminal residue" evidence="12">
    <location>
        <position position="374"/>
    </location>
</feature>
<dbReference type="PANTHER" id="PTHR46805:SF1">
    <property type="entry name" value="FORKHEAD BOX PROTEIN J1"/>
    <property type="match status" value="1"/>
</dbReference>
<dbReference type="FunFam" id="1.10.10.10:FF:000030">
    <property type="entry name" value="Forkhead box protein K2"/>
    <property type="match status" value="1"/>
</dbReference>
<dbReference type="GO" id="GO:0030030">
    <property type="term" value="P:cell projection organization"/>
    <property type="evidence" value="ECO:0007669"/>
    <property type="project" value="UniProtKB-KW"/>
</dbReference>
<keyword evidence="13" id="KW-1185">Reference proteome</keyword>
<keyword evidence="3" id="KW-0805">Transcription regulation</keyword>
<organism evidence="12 13">
    <name type="scientific">Melanocharis versteri</name>
    <name type="common">Fan-tailed berrypecker</name>
    <dbReference type="NCBI Taxonomy" id="254552"/>
    <lineage>
        <taxon>Eukaryota</taxon>
        <taxon>Metazoa</taxon>
        <taxon>Chordata</taxon>
        <taxon>Craniata</taxon>
        <taxon>Vertebrata</taxon>
        <taxon>Euteleostomi</taxon>
        <taxon>Archelosauria</taxon>
        <taxon>Archosauria</taxon>
        <taxon>Dinosauria</taxon>
        <taxon>Saurischia</taxon>
        <taxon>Theropoda</taxon>
        <taxon>Coelurosauria</taxon>
        <taxon>Aves</taxon>
        <taxon>Neognathae</taxon>
        <taxon>Neoaves</taxon>
        <taxon>Telluraves</taxon>
        <taxon>Australaves</taxon>
        <taxon>Passeriformes</taxon>
        <taxon>Passeroidea</taxon>
        <taxon>Melanocharitidae</taxon>
        <taxon>Melanocharis</taxon>
    </lineage>
</organism>
<dbReference type="EMBL" id="VZTG01001238">
    <property type="protein sequence ID" value="NXA86730.1"/>
    <property type="molecule type" value="Genomic_DNA"/>
</dbReference>
<feature type="region of interest" description="Disordered" evidence="10">
    <location>
        <begin position="148"/>
        <end position="174"/>
    </location>
</feature>
<evidence type="ECO:0000313" key="12">
    <source>
        <dbReference type="EMBL" id="NXA86730.1"/>
    </source>
</evidence>